<dbReference type="InterPro" id="IPR025447">
    <property type="entry name" value="DUF4192"/>
</dbReference>
<gene>
    <name evidence="1" type="ORF">H9751_02210</name>
</gene>
<name>A0A9D2QB71_9CORY</name>
<dbReference type="AlphaFoldDB" id="A0A9D2QB71"/>
<comment type="caution">
    <text evidence="1">The sequence shown here is derived from an EMBL/GenBank/DDBJ whole genome shotgun (WGS) entry which is preliminary data.</text>
</comment>
<protein>
    <submittedName>
        <fullName evidence="1">DUF4192 domain-containing protein</fullName>
    </submittedName>
</protein>
<evidence type="ECO:0000313" key="1">
    <source>
        <dbReference type="EMBL" id="HJC84365.1"/>
    </source>
</evidence>
<reference evidence="1" key="1">
    <citation type="journal article" date="2021" name="PeerJ">
        <title>Extensive microbial diversity within the chicken gut microbiome revealed by metagenomics and culture.</title>
        <authorList>
            <person name="Gilroy R."/>
            <person name="Ravi A."/>
            <person name="Getino M."/>
            <person name="Pursley I."/>
            <person name="Horton D.L."/>
            <person name="Alikhan N.F."/>
            <person name="Baker D."/>
            <person name="Gharbi K."/>
            <person name="Hall N."/>
            <person name="Watson M."/>
            <person name="Adriaenssens E.M."/>
            <person name="Foster-Nyarko E."/>
            <person name="Jarju S."/>
            <person name="Secka A."/>
            <person name="Antonio M."/>
            <person name="Oren A."/>
            <person name="Chaudhuri R.R."/>
            <person name="La Ragione R."/>
            <person name="Hildebrand F."/>
            <person name="Pallen M.J."/>
        </authorList>
    </citation>
    <scope>NUCLEOTIDE SEQUENCE</scope>
    <source>
        <strain evidence="1">ChiHjej13B12-4958</strain>
    </source>
</reference>
<dbReference type="EMBL" id="DWVP01000004">
    <property type="protein sequence ID" value="HJC84365.1"/>
    <property type="molecule type" value="Genomic_DNA"/>
</dbReference>
<reference evidence="1" key="2">
    <citation type="submission" date="2021-04" db="EMBL/GenBank/DDBJ databases">
        <authorList>
            <person name="Gilroy R."/>
        </authorList>
    </citation>
    <scope>NUCLEOTIDE SEQUENCE</scope>
    <source>
        <strain evidence="1">ChiHjej13B12-4958</strain>
    </source>
</reference>
<sequence length="479" mass="49525">MENTHDTMVVAAGCGEDRPMTFMPCNTTPDDDIPGPDNAISLGSDPGLLITAVPALLGFRPRSSLVLVGMREEDMSRRVGPVVRLDLDGAALREAVHALERALAGCEEPSVVAMVIDPESWPLSGGVDDLLGAAEDRLARFGIPVTETLLIDEIQAGRRWRAVQRHGAEGRWWCLLQGMLGAAEDNPVRSTLQPGEFDGSLSAEEFAGLLGQADAVSRAIPTLPDSWRTGVGGTTGVAGDGLIGDGDTEPSTVVLCSLLMEVAAVVDPRVGETAAETAAETPGPADIPVGCGADLEMARAEVRRRLADPVLAQVVFDMCMSPELFPALVVLGLGSGSVAVEALLLEVVSLAGPVLRHRALALIAVLGVCGRNGALGLQAARLCLAGGDTDDPGVLRGAEELLADEFLTMVVAEATSTSLAQQIVTGMCDGSAAPMVIDILEAGSRRLEDGLSGEPGVDAAVDRAAVSAVRTALARRAGT</sequence>
<accession>A0A9D2QB71</accession>
<evidence type="ECO:0000313" key="2">
    <source>
        <dbReference type="Proteomes" id="UP000823858"/>
    </source>
</evidence>
<organism evidence="1 2">
    <name type="scientific">Candidatus Corynebacterium faecigallinarum</name>
    <dbReference type="NCBI Taxonomy" id="2838528"/>
    <lineage>
        <taxon>Bacteria</taxon>
        <taxon>Bacillati</taxon>
        <taxon>Actinomycetota</taxon>
        <taxon>Actinomycetes</taxon>
        <taxon>Mycobacteriales</taxon>
        <taxon>Corynebacteriaceae</taxon>
        <taxon>Corynebacterium</taxon>
    </lineage>
</organism>
<dbReference type="Proteomes" id="UP000823858">
    <property type="component" value="Unassembled WGS sequence"/>
</dbReference>
<dbReference type="Pfam" id="PF13830">
    <property type="entry name" value="DUF4192"/>
    <property type="match status" value="1"/>
</dbReference>
<proteinExistence type="predicted"/>